<proteinExistence type="predicted"/>
<evidence type="ECO:0000313" key="2">
    <source>
        <dbReference type="EMBL" id="AWB33106.1"/>
    </source>
</evidence>
<dbReference type="KEGG" id="boz:DBV39_04560"/>
<dbReference type="InterPro" id="IPR036515">
    <property type="entry name" value="Transposase_17_sf"/>
</dbReference>
<protein>
    <submittedName>
        <fullName evidence="2">IS200/IS605 family transposase</fullName>
    </submittedName>
</protein>
<dbReference type="EMBL" id="CP028901">
    <property type="protein sequence ID" value="AWB33106.1"/>
    <property type="molecule type" value="Genomic_DNA"/>
</dbReference>
<dbReference type="InterPro" id="IPR002686">
    <property type="entry name" value="Transposase_17"/>
</dbReference>
<dbReference type="GO" id="GO:0003677">
    <property type="term" value="F:DNA binding"/>
    <property type="evidence" value="ECO:0007669"/>
    <property type="project" value="InterPro"/>
</dbReference>
<name>A0A2R4XH14_9BURK</name>
<dbReference type="Proteomes" id="UP000244571">
    <property type="component" value="Chromosome"/>
</dbReference>
<dbReference type="OrthoDB" id="9798161at2"/>
<reference evidence="2 3" key="1">
    <citation type="submission" date="2018-04" db="EMBL/GenBank/DDBJ databases">
        <title>Bordetella sp. HZ20 isolated from seawater.</title>
        <authorList>
            <person name="Sun C."/>
        </authorList>
    </citation>
    <scope>NUCLEOTIDE SEQUENCE [LARGE SCALE GENOMIC DNA]</scope>
    <source>
        <strain evidence="2 3">HZ20</strain>
    </source>
</reference>
<dbReference type="Pfam" id="PF01797">
    <property type="entry name" value="Y1_Tnp"/>
    <property type="match status" value="1"/>
</dbReference>
<keyword evidence="3" id="KW-1185">Reference proteome</keyword>
<dbReference type="SMART" id="SM01321">
    <property type="entry name" value="Y1_Tnp"/>
    <property type="match status" value="1"/>
</dbReference>
<dbReference type="RefSeq" id="WP_108620535.1">
    <property type="nucleotide sequence ID" value="NZ_CP028901.1"/>
</dbReference>
<gene>
    <name evidence="2" type="primary">tnpA</name>
    <name evidence="2" type="ORF">DBV39_04560</name>
</gene>
<dbReference type="GO" id="GO:0006313">
    <property type="term" value="P:DNA transposition"/>
    <property type="evidence" value="ECO:0007669"/>
    <property type="project" value="InterPro"/>
</dbReference>
<dbReference type="GO" id="GO:0004803">
    <property type="term" value="F:transposase activity"/>
    <property type="evidence" value="ECO:0007669"/>
    <property type="project" value="InterPro"/>
</dbReference>
<dbReference type="PANTHER" id="PTHR33360">
    <property type="entry name" value="TRANSPOSASE FOR INSERTION SEQUENCE ELEMENT IS200"/>
    <property type="match status" value="1"/>
</dbReference>
<accession>A0A2R4XH14</accession>
<dbReference type="NCBIfam" id="NF033573">
    <property type="entry name" value="transpos_IS200"/>
    <property type="match status" value="1"/>
</dbReference>
<dbReference type="Gene3D" id="3.30.70.1290">
    <property type="entry name" value="Transposase IS200-like"/>
    <property type="match status" value="1"/>
</dbReference>
<evidence type="ECO:0000259" key="1">
    <source>
        <dbReference type="SMART" id="SM01321"/>
    </source>
</evidence>
<dbReference type="PANTHER" id="PTHR33360:SF2">
    <property type="entry name" value="TRANSPOSASE FOR INSERTION SEQUENCE ELEMENT IS200"/>
    <property type="match status" value="1"/>
</dbReference>
<dbReference type="AlphaFoldDB" id="A0A2R4XH14"/>
<feature type="domain" description="Transposase IS200-like" evidence="1">
    <location>
        <begin position="11"/>
        <end position="129"/>
    </location>
</feature>
<dbReference type="SUPFAM" id="SSF143422">
    <property type="entry name" value="Transposase IS200-like"/>
    <property type="match status" value="1"/>
</dbReference>
<organism evidence="2 3">
    <name type="scientific">Orrella marina</name>
    <dbReference type="NCBI Taxonomy" id="2163011"/>
    <lineage>
        <taxon>Bacteria</taxon>
        <taxon>Pseudomonadati</taxon>
        <taxon>Pseudomonadota</taxon>
        <taxon>Betaproteobacteria</taxon>
        <taxon>Burkholderiales</taxon>
        <taxon>Alcaligenaceae</taxon>
        <taxon>Orrella</taxon>
    </lineage>
</organism>
<evidence type="ECO:0000313" key="3">
    <source>
        <dbReference type="Proteomes" id="UP000244571"/>
    </source>
</evidence>
<sequence>MDEYESLSHSRWECKYHVVFIPKCRRKTLYVSLRKHLGEVFRQLARRRESEILEGHLMPDHVHMLIAIPPKYALSQVIGHIMGKSAIHIARVYGQRRRNFVGQHFCARGYFVSTIGSDEGVIRRYIQDQEKEDSRLE</sequence>